<evidence type="ECO:0000313" key="2">
    <source>
        <dbReference type="Proteomes" id="UP001150904"/>
    </source>
</evidence>
<dbReference type="AlphaFoldDB" id="A0A9W9JDI5"/>
<dbReference type="InterPro" id="IPR036291">
    <property type="entry name" value="NAD(P)-bd_dom_sf"/>
</dbReference>
<dbReference type="Gene3D" id="3.40.50.720">
    <property type="entry name" value="NAD(P)-binding Rossmann-like Domain"/>
    <property type="match status" value="1"/>
</dbReference>
<dbReference type="RefSeq" id="XP_058305326.1">
    <property type="nucleotide sequence ID" value="XM_058455338.1"/>
</dbReference>
<dbReference type="OrthoDB" id="9975943at2759"/>
<dbReference type="GeneID" id="83182639"/>
<dbReference type="PANTHER" id="PTHR14097:SF8">
    <property type="entry name" value="NAD(P)-BINDING DOMAIN-CONTAINING PROTEIN"/>
    <property type="match status" value="1"/>
</dbReference>
<evidence type="ECO:0000313" key="1">
    <source>
        <dbReference type="EMBL" id="KAJ5194838.1"/>
    </source>
</evidence>
<dbReference type="EMBL" id="JAPQKR010000015">
    <property type="protein sequence ID" value="KAJ5194838.1"/>
    <property type="molecule type" value="Genomic_DNA"/>
</dbReference>
<protein>
    <recommendedName>
        <fullName evidence="3">NAD(P)-binding domain-containing protein</fullName>
    </recommendedName>
</protein>
<comment type="caution">
    <text evidence="1">The sequence shown here is derived from an EMBL/GenBank/DDBJ whole genome shotgun (WGS) entry which is preliminary data.</text>
</comment>
<reference evidence="1" key="2">
    <citation type="journal article" date="2023" name="IMA Fungus">
        <title>Comparative genomic study of the Penicillium genus elucidates a diverse pangenome and 15 lateral gene transfer events.</title>
        <authorList>
            <person name="Petersen C."/>
            <person name="Sorensen T."/>
            <person name="Nielsen M.R."/>
            <person name="Sondergaard T.E."/>
            <person name="Sorensen J.L."/>
            <person name="Fitzpatrick D.A."/>
            <person name="Frisvad J.C."/>
            <person name="Nielsen K.L."/>
        </authorList>
    </citation>
    <scope>NUCLEOTIDE SEQUENCE</scope>
    <source>
        <strain evidence="1">IBT 15544</strain>
    </source>
</reference>
<reference evidence="1" key="1">
    <citation type="submission" date="2022-12" db="EMBL/GenBank/DDBJ databases">
        <authorList>
            <person name="Petersen C."/>
        </authorList>
    </citation>
    <scope>NUCLEOTIDE SEQUENCE</scope>
    <source>
        <strain evidence="1">IBT 15544</strain>
    </source>
</reference>
<evidence type="ECO:0008006" key="3">
    <source>
        <dbReference type="Google" id="ProtNLM"/>
    </source>
</evidence>
<organism evidence="1 2">
    <name type="scientific">Penicillium cinerascens</name>
    <dbReference type="NCBI Taxonomy" id="70096"/>
    <lineage>
        <taxon>Eukaryota</taxon>
        <taxon>Fungi</taxon>
        <taxon>Dikarya</taxon>
        <taxon>Ascomycota</taxon>
        <taxon>Pezizomycotina</taxon>
        <taxon>Eurotiomycetes</taxon>
        <taxon>Eurotiomycetidae</taxon>
        <taxon>Eurotiales</taxon>
        <taxon>Aspergillaceae</taxon>
        <taxon>Penicillium</taxon>
    </lineage>
</organism>
<keyword evidence="2" id="KW-1185">Reference proteome</keyword>
<dbReference type="Proteomes" id="UP001150904">
    <property type="component" value="Unassembled WGS sequence"/>
</dbReference>
<dbReference type="SUPFAM" id="SSF51735">
    <property type="entry name" value="NAD(P)-binding Rossmann-fold domains"/>
    <property type="match status" value="1"/>
</dbReference>
<proteinExistence type="predicted"/>
<sequence>MHLILTGATGLVGSSVLDAMFKNTNISKISILSRRPVAMAEDARDSRVRVITHRDFGSYEPELLDQLKDADGCVWALGTSQNNVNQEEYVKITKDYALAAANSFSTLKTTQHPFRFIYVSGEGATQAPGQFSPIYARIKGETEKLLGDLSEKSPQIRVDSMRPGFVDPASHGTIKPYIPSQGLIPRIGVLFFGPPVRHFYKQLHSPTERLGPFLTDMAMGRIDEKLEGAGAFKLGGGWVVENSGMRRILGL</sequence>
<name>A0A9W9JDI5_9EURO</name>
<dbReference type="PANTHER" id="PTHR14097">
    <property type="entry name" value="OXIDOREDUCTASE HTATIP2"/>
    <property type="match status" value="1"/>
</dbReference>
<gene>
    <name evidence="1" type="ORF">N7498_008276</name>
</gene>
<accession>A0A9W9JDI5</accession>